<reference evidence="1" key="1">
    <citation type="submission" date="2021-01" db="EMBL/GenBank/DDBJ databases">
        <authorList>
            <person name="Corre E."/>
            <person name="Pelletier E."/>
            <person name="Niang G."/>
            <person name="Scheremetjew M."/>
            <person name="Finn R."/>
            <person name="Kale V."/>
            <person name="Holt S."/>
            <person name="Cochrane G."/>
            <person name="Meng A."/>
            <person name="Brown T."/>
            <person name="Cohen L."/>
        </authorList>
    </citation>
    <scope>NUCLEOTIDE SEQUENCE</scope>
    <source>
        <strain evidence="1">OF101</strain>
    </source>
</reference>
<evidence type="ECO:0000313" key="1">
    <source>
        <dbReference type="EMBL" id="CAD9087655.1"/>
    </source>
</evidence>
<proteinExistence type="predicted"/>
<dbReference type="PROSITE" id="PS51257">
    <property type="entry name" value="PROKAR_LIPOPROTEIN"/>
    <property type="match status" value="1"/>
</dbReference>
<gene>
    <name evidence="1" type="ORF">ACAT0790_LOCUS1178</name>
</gene>
<dbReference type="AlphaFoldDB" id="A0A7S1PK29"/>
<dbReference type="EMBL" id="HBGE01001924">
    <property type="protein sequence ID" value="CAD9087655.1"/>
    <property type="molecule type" value="Transcribed_RNA"/>
</dbReference>
<name>A0A7S1PK29_ALECA</name>
<protein>
    <submittedName>
        <fullName evidence="1">Uncharacterized protein</fullName>
    </submittedName>
</protein>
<accession>A0A7S1PK29</accession>
<sequence length="159" mass="17006">MALPRRGRSVLPAALLAAVAGVACLSQATGFLQAPRGRRDWLLAAATGAAVADQALPAQAFGKSSEDWVGRYADPNHPGCRREINIAYEGVIVSGSDGTPGCLKGEKQINWNLMANWKPGDTLLFDFSSKGGPKDVEGKWEGDGIRFPDGNKWKRIATR</sequence>
<organism evidence="1">
    <name type="scientific">Alexandrium catenella</name>
    <name type="common">Red tide dinoflagellate</name>
    <name type="synonym">Gonyaulax catenella</name>
    <dbReference type="NCBI Taxonomy" id="2925"/>
    <lineage>
        <taxon>Eukaryota</taxon>
        <taxon>Sar</taxon>
        <taxon>Alveolata</taxon>
        <taxon>Dinophyceae</taxon>
        <taxon>Gonyaulacales</taxon>
        <taxon>Pyrocystaceae</taxon>
        <taxon>Alexandrium</taxon>
    </lineage>
</organism>